<accession>A0A9P6AE24</accession>
<name>A0A9P6AE24_9AGAM</name>
<dbReference type="OrthoDB" id="3231934at2759"/>
<protein>
    <submittedName>
        <fullName evidence="1">Uncharacterized protein</fullName>
    </submittedName>
</protein>
<reference evidence="1" key="1">
    <citation type="journal article" date="2020" name="Nat. Commun.">
        <title>Large-scale genome sequencing of mycorrhizal fungi provides insights into the early evolution of symbiotic traits.</title>
        <authorList>
            <person name="Miyauchi S."/>
            <person name="Kiss E."/>
            <person name="Kuo A."/>
            <person name="Drula E."/>
            <person name="Kohler A."/>
            <person name="Sanchez-Garcia M."/>
            <person name="Morin E."/>
            <person name="Andreopoulos B."/>
            <person name="Barry K.W."/>
            <person name="Bonito G."/>
            <person name="Buee M."/>
            <person name="Carver A."/>
            <person name="Chen C."/>
            <person name="Cichocki N."/>
            <person name="Clum A."/>
            <person name="Culley D."/>
            <person name="Crous P.W."/>
            <person name="Fauchery L."/>
            <person name="Girlanda M."/>
            <person name="Hayes R.D."/>
            <person name="Keri Z."/>
            <person name="LaButti K."/>
            <person name="Lipzen A."/>
            <person name="Lombard V."/>
            <person name="Magnuson J."/>
            <person name="Maillard F."/>
            <person name="Murat C."/>
            <person name="Nolan M."/>
            <person name="Ohm R.A."/>
            <person name="Pangilinan J."/>
            <person name="Pereira M.F."/>
            <person name="Perotto S."/>
            <person name="Peter M."/>
            <person name="Pfister S."/>
            <person name="Riley R."/>
            <person name="Sitrit Y."/>
            <person name="Stielow J.B."/>
            <person name="Szollosi G."/>
            <person name="Zifcakova L."/>
            <person name="Stursova M."/>
            <person name="Spatafora J.W."/>
            <person name="Tedersoo L."/>
            <person name="Vaario L.M."/>
            <person name="Yamada A."/>
            <person name="Yan M."/>
            <person name="Wang P."/>
            <person name="Xu J."/>
            <person name="Bruns T."/>
            <person name="Baldrian P."/>
            <person name="Vilgalys R."/>
            <person name="Dunand C."/>
            <person name="Henrissat B."/>
            <person name="Grigoriev I.V."/>
            <person name="Hibbett D."/>
            <person name="Nagy L.G."/>
            <person name="Martin F.M."/>
        </authorList>
    </citation>
    <scope>NUCLEOTIDE SEQUENCE</scope>
    <source>
        <strain evidence="1">UP504</strain>
    </source>
</reference>
<organism evidence="1 2">
    <name type="scientific">Hydnum rufescens UP504</name>
    <dbReference type="NCBI Taxonomy" id="1448309"/>
    <lineage>
        <taxon>Eukaryota</taxon>
        <taxon>Fungi</taxon>
        <taxon>Dikarya</taxon>
        <taxon>Basidiomycota</taxon>
        <taxon>Agaricomycotina</taxon>
        <taxon>Agaricomycetes</taxon>
        <taxon>Cantharellales</taxon>
        <taxon>Hydnaceae</taxon>
        <taxon>Hydnum</taxon>
    </lineage>
</organism>
<sequence>MAARDLNFRLPSNGKKMYELATMTERQWEKEDTNSGKLFACTEKNDPQEQEQEVFNAYFRSYPTLKEICDHLTGNPPRVDRGSLSNCKHHVDKQAAFCFTTGSNRNQAGLENAKNRRKIRVFQRVLGIEKGVMPRWCKVMTD</sequence>
<gene>
    <name evidence="1" type="ORF">BS47DRAFT_737448</name>
</gene>
<dbReference type="Proteomes" id="UP000886523">
    <property type="component" value="Unassembled WGS sequence"/>
</dbReference>
<dbReference type="EMBL" id="MU129288">
    <property type="protein sequence ID" value="KAF9503897.1"/>
    <property type="molecule type" value="Genomic_DNA"/>
</dbReference>
<proteinExistence type="predicted"/>
<evidence type="ECO:0000313" key="1">
    <source>
        <dbReference type="EMBL" id="KAF9503897.1"/>
    </source>
</evidence>
<evidence type="ECO:0000313" key="2">
    <source>
        <dbReference type="Proteomes" id="UP000886523"/>
    </source>
</evidence>
<keyword evidence="2" id="KW-1185">Reference proteome</keyword>
<comment type="caution">
    <text evidence="1">The sequence shown here is derived from an EMBL/GenBank/DDBJ whole genome shotgun (WGS) entry which is preliminary data.</text>
</comment>
<dbReference type="AlphaFoldDB" id="A0A9P6AE24"/>